<dbReference type="GO" id="GO:0030686">
    <property type="term" value="C:90S preribosome"/>
    <property type="evidence" value="ECO:0007669"/>
    <property type="project" value="InterPro"/>
</dbReference>
<comment type="caution">
    <text evidence="2">The sequence shown here is derived from an EMBL/GenBank/DDBJ whole genome shotgun (WGS) entry which is preliminary data.</text>
</comment>
<dbReference type="InterPro" id="IPR011047">
    <property type="entry name" value="Quinoprotein_ADH-like_sf"/>
</dbReference>
<evidence type="ECO:0000313" key="3">
    <source>
        <dbReference type="Proteomes" id="UP001230268"/>
    </source>
</evidence>
<dbReference type="GO" id="GO:0000462">
    <property type="term" value="P:maturation of SSU-rRNA from tricistronic rRNA transcript (SSU-rRNA, 5.8S rRNA, LSU-rRNA)"/>
    <property type="evidence" value="ECO:0007669"/>
    <property type="project" value="InterPro"/>
</dbReference>
<gene>
    <name evidence="2" type="ORF">BgAZ_105290</name>
</gene>
<evidence type="ECO:0000256" key="1">
    <source>
        <dbReference type="SAM" id="MobiDB-lite"/>
    </source>
</evidence>
<evidence type="ECO:0000313" key="2">
    <source>
        <dbReference type="EMBL" id="KAK1444623.1"/>
    </source>
</evidence>
<keyword evidence="3" id="KW-1185">Reference proteome</keyword>
<dbReference type="InterPro" id="IPR046351">
    <property type="entry name" value="UTP4"/>
</dbReference>
<organism evidence="2 3">
    <name type="scientific">Babesia gibsoni</name>
    <dbReference type="NCBI Taxonomy" id="33632"/>
    <lineage>
        <taxon>Eukaryota</taxon>
        <taxon>Sar</taxon>
        <taxon>Alveolata</taxon>
        <taxon>Apicomplexa</taxon>
        <taxon>Aconoidasida</taxon>
        <taxon>Piroplasmida</taxon>
        <taxon>Babesiidae</taxon>
        <taxon>Babesia</taxon>
    </lineage>
</organism>
<dbReference type="SUPFAM" id="SSF101908">
    <property type="entry name" value="Putative isomerase YbhE"/>
    <property type="match status" value="1"/>
</dbReference>
<accession>A0AAD8PFR4</accession>
<dbReference type="GO" id="GO:0034455">
    <property type="term" value="C:t-UTP complex"/>
    <property type="evidence" value="ECO:0007669"/>
    <property type="project" value="TreeGrafter"/>
</dbReference>
<name>A0AAD8PFR4_BABGI</name>
<sequence length="795" mass="89535">MSHKLSLVRIYDSQTSSVNAVAFSPCGQYIAAARQPFAVEIYSVETRVHITSLRGSTENTAIRSVIWIPKKEGLLGKKLSGYRIITIGLDAFITDWDLELLLPVRTCCSYGGAIFSAALSYCGSRVFIACDDGRVRSFLLWSSTDKETREPELTFEKVYAGHTKSILSICMLPDDSFFCGTSDSIIFKHDVNSEVPVSKIKVPSPKKPSGPLPKRRKGTQNRIEADSNGVLNSSAADNGVPSSPEDQTDPQIWTLVYLAKHGMLASGDSSGNVILWDIKTCTMHKMFTQHCADVLSMAVGADGDTLFSGGVDTQITVYAYSEKNYIKPNASAGWSANGVKYFHKGDVRCMAVHPNDDRIVSSGSDGILTISNGLKHQNNKRCRTNLILLNIPSWLGTPVVMNRDKTLALCHYHDHCDLWYVPKESQEEDEMPYKLAALRLNKDGGQIVVAQMSPDAKFIAIANQKLLRILTFSMENLELRSEKDNIGDIVVHAMQFLSNTELLVSHLNKGSNTFMLSRLDLTEKKMKTLNHHLREPIIRIDVARSNLEVKLKKLLVTLYSLEGNVYLMDMETEEMHELPMFENAYRVVSTSTSPDFRYLAVFSKGSLFYFYDVERRSIVTYDGDIIHRVPNKICNSHVQVYNALWYNDNNVNRIFIQTSNNVYSIKIEDSLFGVEEKSIRQEPARSNVNFNPRQKIYIGPRKFCDAPCIKKYFYQPPALFNALLKQLNKIRSMDPEDEEEEIASTPVAIGRYLGIKKSKFLVHLELDAGDKGVHLIAFYMPPPQNSIFHRKRYGT</sequence>
<dbReference type="PANTHER" id="PTHR44163">
    <property type="entry name" value="U3 SMALL NUCLEOLAR RNA-ASSOCIATED PROTEIN 4 HOMOLOG"/>
    <property type="match status" value="1"/>
</dbReference>
<dbReference type="SUPFAM" id="SSF50998">
    <property type="entry name" value="Quinoprotein alcohol dehydrogenase-like"/>
    <property type="match status" value="1"/>
</dbReference>
<dbReference type="PANTHER" id="PTHR44163:SF1">
    <property type="entry name" value="U3 SMALL NUCLEOLAR RNA-ASSOCIATED PROTEIN 4 HOMOLOG"/>
    <property type="match status" value="1"/>
</dbReference>
<dbReference type="Gene3D" id="2.130.10.10">
    <property type="entry name" value="YVTN repeat-like/Quinoprotein amine dehydrogenase"/>
    <property type="match status" value="3"/>
</dbReference>
<dbReference type="Proteomes" id="UP001230268">
    <property type="component" value="Unassembled WGS sequence"/>
</dbReference>
<dbReference type="InterPro" id="IPR001680">
    <property type="entry name" value="WD40_rpt"/>
</dbReference>
<dbReference type="AlphaFoldDB" id="A0AAD8PFR4"/>
<dbReference type="EMBL" id="JAVEPI010000001">
    <property type="protein sequence ID" value="KAK1444623.1"/>
    <property type="molecule type" value="Genomic_DNA"/>
</dbReference>
<dbReference type="SMART" id="SM00320">
    <property type="entry name" value="WD40"/>
    <property type="match status" value="8"/>
</dbReference>
<proteinExistence type="predicted"/>
<reference evidence="2" key="1">
    <citation type="submission" date="2023-08" db="EMBL/GenBank/DDBJ databases">
        <title>Draft sequence of the Babesia gibsoni genome.</title>
        <authorList>
            <person name="Yamagishi J.Y."/>
            <person name="Xuan X.X."/>
        </authorList>
    </citation>
    <scope>NUCLEOTIDE SEQUENCE</scope>
    <source>
        <strain evidence="2">Azabu</strain>
    </source>
</reference>
<protein>
    <submittedName>
        <fullName evidence="2">U3 small nucleolar RNA-associated protein 4-like protein</fullName>
    </submittedName>
</protein>
<dbReference type="Pfam" id="PF00400">
    <property type="entry name" value="WD40"/>
    <property type="match status" value="4"/>
</dbReference>
<feature type="region of interest" description="Disordered" evidence="1">
    <location>
        <begin position="198"/>
        <end position="247"/>
    </location>
</feature>
<dbReference type="GO" id="GO:0032040">
    <property type="term" value="C:small-subunit processome"/>
    <property type="evidence" value="ECO:0007669"/>
    <property type="project" value="TreeGrafter"/>
</dbReference>
<feature type="compositionally biased region" description="Polar residues" evidence="1">
    <location>
        <begin position="229"/>
        <end position="247"/>
    </location>
</feature>
<dbReference type="GO" id="GO:0003723">
    <property type="term" value="F:RNA binding"/>
    <property type="evidence" value="ECO:0007669"/>
    <property type="project" value="TreeGrafter"/>
</dbReference>
<dbReference type="InterPro" id="IPR015943">
    <property type="entry name" value="WD40/YVTN_repeat-like_dom_sf"/>
</dbReference>